<dbReference type="GO" id="GO:0004672">
    <property type="term" value="F:protein kinase activity"/>
    <property type="evidence" value="ECO:0007669"/>
    <property type="project" value="InterPro"/>
</dbReference>
<proteinExistence type="predicted"/>
<accession>A0A835YU46</accession>
<evidence type="ECO:0000313" key="5">
    <source>
        <dbReference type="Proteomes" id="UP000664859"/>
    </source>
</evidence>
<feature type="region of interest" description="Disordered" evidence="2">
    <location>
        <begin position="28"/>
        <end position="55"/>
    </location>
</feature>
<dbReference type="OrthoDB" id="5979581at2759"/>
<feature type="region of interest" description="Disordered" evidence="2">
    <location>
        <begin position="317"/>
        <end position="341"/>
    </location>
</feature>
<evidence type="ECO:0000259" key="3">
    <source>
        <dbReference type="PROSITE" id="PS50011"/>
    </source>
</evidence>
<dbReference type="InterPro" id="IPR011009">
    <property type="entry name" value="Kinase-like_dom_sf"/>
</dbReference>
<feature type="domain" description="Protein kinase" evidence="3">
    <location>
        <begin position="12"/>
        <end position="345"/>
    </location>
</feature>
<dbReference type="Proteomes" id="UP000664859">
    <property type="component" value="Unassembled WGS sequence"/>
</dbReference>
<dbReference type="Gene3D" id="1.10.510.10">
    <property type="entry name" value="Transferase(Phosphotransferase) domain 1"/>
    <property type="match status" value="1"/>
</dbReference>
<keyword evidence="5" id="KW-1185">Reference proteome</keyword>
<reference evidence="4" key="1">
    <citation type="submission" date="2021-02" db="EMBL/GenBank/DDBJ databases">
        <title>First Annotated Genome of the Yellow-green Alga Tribonema minus.</title>
        <authorList>
            <person name="Mahan K.M."/>
        </authorList>
    </citation>
    <scope>NUCLEOTIDE SEQUENCE</scope>
    <source>
        <strain evidence="4">UTEX B ZZ1240</strain>
    </source>
</reference>
<dbReference type="SUPFAM" id="SSF56112">
    <property type="entry name" value="Protein kinase-like (PK-like)"/>
    <property type="match status" value="1"/>
</dbReference>
<protein>
    <recommendedName>
        <fullName evidence="1">Casein kinase I</fullName>
    </recommendedName>
</protein>
<dbReference type="InterPro" id="IPR050235">
    <property type="entry name" value="CK1_Ser-Thr_kinase"/>
</dbReference>
<gene>
    <name evidence="4" type="ORF">JKP88DRAFT_200867</name>
</gene>
<name>A0A835YU46_9STRA</name>
<dbReference type="EMBL" id="JAFCMP010000446">
    <property type="protein sequence ID" value="KAG5179615.1"/>
    <property type="molecule type" value="Genomic_DNA"/>
</dbReference>
<comment type="caution">
    <text evidence="4">The sequence shown here is derived from an EMBL/GenBank/DDBJ whole genome shotgun (WGS) entry which is preliminary data.</text>
</comment>
<dbReference type="AlphaFoldDB" id="A0A835YU46"/>
<evidence type="ECO:0000256" key="2">
    <source>
        <dbReference type="SAM" id="MobiDB-lite"/>
    </source>
</evidence>
<evidence type="ECO:0000256" key="1">
    <source>
        <dbReference type="ARBA" id="ARBA00023860"/>
    </source>
</evidence>
<dbReference type="PANTHER" id="PTHR11909">
    <property type="entry name" value="CASEIN KINASE-RELATED"/>
    <property type="match status" value="1"/>
</dbReference>
<evidence type="ECO:0000313" key="4">
    <source>
        <dbReference type="EMBL" id="KAG5179615.1"/>
    </source>
</evidence>
<keyword evidence="4" id="KW-0418">Kinase</keyword>
<dbReference type="SMART" id="SM00220">
    <property type="entry name" value="S_TKc"/>
    <property type="match status" value="1"/>
</dbReference>
<organism evidence="4 5">
    <name type="scientific">Tribonema minus</name>
    <dbReference type="NCBI Taxonomy" id="303371"/>
    <lineage>
        <taxon>Eukaryota</taxon>
        <taxon>Sar</taxon>
        <taxon>Stramenopiles</taxon>
        <taxon>Ochrophyta</taxon>
        <taxon>PX clade</taxon>
        <taxon>Xanthophyceae</taxon>
        <taxon>Tribonematales</taxon>
        <taxon>Tribonemataceae</taxon>
        <taxon>Tribonema</taxon>
    </lineage>
</organism>
<dbReference type="Pfam" id="PF00069">
    <property type="entry name" value="Pkinase"/>
    <property type="match status" value="1"/>
</dbReference>
<feature type="compositionally biased region" description="Low complexity" evidence="2">
    <location>
        <begin position="330"/>
        <end position="339"/>
    </location>
</feature>
<sequence length="472" mass="53268">MLHTGEVIGGRYRVERKLERGTFTELYQAVDTRPPKASPDGRRANGDAAKQPPAPTRVALKVEVQGMQQSVLKASGWESYVLRELQSLPFVARYVGQHTHGDKEVLVMELLHGGDVRALRMRQNCPPGTPMPISACIDLAQEMLRCLEGLHGAGYLHRDVKPSNFVRRNRGDKQLCLVDFGLANKYMKSDGVMRDERPHAEFRGTTTYASPYAHDFKDQSRRDDLFALVYVFLDLARGELPWSAAVRAKNKDEVARLKKEYLNAPFMKTLPYNIAIGTMLRHLKALAWGDAPSYALLRRALEDMRAFAPHADEAPRLDFNWDPPAPPPRASTSTLTSTPAEHKSLAAKLEDVQREGLSELERCKRCMLEAAPQEQVRTQLETAAHAVLMLMLRQMLPSWPPLSSCFMNAHWQVPVEQLEQLLEVACKYNEFYITPGLSAKQMYKVQRQVYDVEQAVEAAKSRPPPVMSFTMA</sequence>
<dbReference type="InterPro" id="IPR000719">
    <property type="entry name" value="Prot_kinase_dom"/>
</dbReference>
<keyword evidence="4" id="KW-0808">Transferase</keyword>
<dbReference type="GO" id="GO:0005524">
    <property type="term" value="F:ATP binding"/>
    <property type="evidence" value="ECO:0007669"/>
    <property type="project" value="InterPro"/>
</dbReference>
<dbReference type="PROSITE" id="PS50011">
    <property type="entry name" value="PROTEIN_KINASE_DOM"/>
    <property type="match status" value="1"/>
</dbReference>